<dbReference type="PROSITE" id="PS00816">
    <property type="entry name" value="AIPM_HOMOCIT_SYNTH_2"/>
    <property type="match status" value="1"/>
</dbReference>
<dbReference type="Gene3D" id="3.20.20.70">
    <property type="entry name" value="Aldolase class I"/>
    <property type="match status" value="1"/>
</dbReference>
<evidence type="ECO:0000256" key="2">
    <source>
        <dbReference type="ARBA" id="ARBA00006154"/>
    </source>
</evidence>
<comment type="similarity">
    <text evidence="2 9">Belongs to the alpha-IPM synthase/homocitrate synthase family.</text>
</comment>
<protein>
    <recommendedName>
        <fullName evidence="8">Citramalate synthase</fullName>
        <ecNumber evidence="8">2.3.3.21</ecNumber>
    </recommendedName>
</protein>
<evidence type="ECO:0000256" key="4">
    <source>
        <dbReference type="ARBA" id="ARBA00022624"/>
    </source>
</evidence>
<dbReference type="Proteomes" id="UP001628193">
    <property type="component" value="Unassembled WGS sequence"/>
</dbReference>
<feature type="region of interest" description="Disordered" evidence="10">
    <location>
        <begin position="1"/>
        <end position="29"/>
    </location>
</feature>
<dbReference type="InterPro" id="IPR002034">
    <property type="entry name" value="AIPM/Hcit_synth_CS"/>
</dbReference>
<name>A0ABQ0CBB1_9PROT</name>
<dbReference type="EMBL" id="BAAFGK010000004">
    <property type="protein sequence ID" value="GAB0058187.1"/>
    <property type="molecule type" value="Genomic_DNA"/>
</dbReference>
<keyword evidence="4" id="KW-0412">Isoleucine biosynthesis</keyword>
<comment type="catalytic activity">
    <reaction evidence="7">
        <text>pyruvate + acetyl-CoA + H2O = (3R)-citramalate + CoA + H(+)</text>
        <dbReference type="Rhea" id="RHEA:19045"/>
        <dbReference type="ChEBI" id="CHEBI:15361"/>
        <dbReference type="ChEBI" id="CHEBI:15377"/>
        <dbReference type="ChEBI" id="CHEBI:15378"/>
        <dbReference type="ChEBI" id="CHEBI:30934"/>
        <dbReference type="ChEBI" id="CHEBI:57287"/>
        <dbReference type="ChEBI" id="CHEBI:57288"/>
        <dbReference type="EC" id="2.3.3.21"/>
    </reaction>
</comment>
<keyword evidence="5 9" id="KW-0808">Transferase</keyword>
<reference evidence="12 13" key="1">
    <citation type="submission" date="2024-09" db="EMBL/GenBank/DDBJ databases">
        <title>Draft genome sequence of Candidatus Magnetaquicoccaceae bacterium FCR-1.</title>
        <authorList>
            <person name="Shimoshige H."/>
            <person name="Shimamura S."/>
            <person name="Taoka A."/>
            <person name="Kobayashi H."/>
            <person name="Maekawa T."/>
        </authorList>
    </citation>
    <scope>NUCLEOTIDE SEQUENCE [LARGE SCALE GENOMIC DNA]</scope>
    <source>
        <strain evidence="12 13">FCR-1</strain>
    </source>
</reference>
<dbReference type="Gene3D" id="3.30.160.270">
    <property type="match status" value="1"/>
</dbReference>
<evidence type="ECO:0000256" key="10">
    <source>
        <dbReference type="SAM" id="MobiDB-lite"/>
    </source>
</evidence>
<dbReference type="Pfam" id="PF22617">
    <property type="entry name" value="HCS_D2"/>
    <property type="match status" value="1"/>
</dbReference>
<sequence>MSESDPHQSGRGRVTAPARPSGKGGGKGVGEMIAIYDTTLRDGSQSESVQFSVEDKLRIARRLDLLGVDYIEGGWPGANPKDEAFFARAKDLKLERSRLVAFGSTRRAKVKAEDDTVLNALLAAGTGVITIFGKSWPLHVTRALGIAPAENLELIFDSIRHLKARTDQVFFDAEHFFDGFKADPDYAVKALMAARDGGADGLILCDTNGGSLPGEIAAIMRQIALPDVRLGIHCHNDGGLAVANTLAAVECGATQVQGTINGLGERCGNADLTTVVANLLLKMGRHARLGVEGLPRLTGVSRFVDEMCNRSPQKNQPFVGASAFAHKAGVHVAAILKDPVTYEHIDPEQVGNERRILVSEQAGRSNLVHKFREMGILDVDPNDPRLQDLLNELKELEFRGYQFDAAEASFELRVRKALGQLPEYFLEQGFRVIDNRMVRDDGAWIMGAEATVKLVVGGQPVHFVGEGNGPVDALYTVLRRALEWHYPAINTVTLVDYKVRILPQALGGRSGTGSMVRVLIEWRDEERSWGTVGVSEHIIAASYAAIMDALIFKLYKDGATPAV</sequence>
<dbReference type="SUPFAM" id="SSF51569">
    <property type="entry name" value="Aldolase"/>
    <property type="match status" value="1"/>
</dbReference>
<dbReference type="InterPro" id="IPR054691">
    <property type="entry name" value="LeuA/HCS_post-cat"/>
</dbReference>
<dbReference type="Pfam" id="PF08502">
    <property type="entry name" value="LeuA_dimer"/>
    <property type="match status" value="1"/>
</dbReference>
<evidence type="ECO:0000313" key="13">
    <source>
        <dbReference type="Proteomes" id="UP001628193"/>
    </source>
</evidence>
<evidence type="ECO:0000256" key="3">
    <source>
        <dbReference type="ARBA" id="ARBA00022605"/>
    </source>
</evidence>
<evidence type="ECO:0000259" key="11">
    <source>
        <dbReference type="PROSITE" id="PS50991"/>
    </source>
</evidence>
<dbReference type="SMART" id="SM00917">
    <property type="entry name" value="LeuA_dimer"/>
    <property type="match status" value="1"/>
</dbReference>
<dbReference type="EC" id="2.3.3.21" evidence="8"/>
<keyword evidence="13" id="KW-1185">Reference proteome</keyword>
<keyword evidence="12" id="KW-0012">Acyltransferase</keyword>
<dbReference type="GO" id="GO:0043714">
    <property type="term" value="F:(R)-citramalate synthase activity"/>
    <property type="evidence" value="ECO:0007669"/>
    <property type="project" value="UniProtKB-EC"/>
</dbReference>
<evidence type="ECO:0000256" key="7">
    <source>
        <dbReference type="ARBA" id="ARBA00048263"/>
    </source>
</evidence>
<dbReference type="InterPro" id="IPR000891">
    <property type="entry name" value="PYR_CT"/>
</dbReference>
<dbReference type="InterPro" id="IPR036230">
    <property type="entry name" value="LeuA_allosteric_dom_sf"/>
</dbReference>
<comment type="pathway">
    <text evidence="1">Amino-acid biosynthesis; L-isoleucine biosynthesis; 2-oxobutanoate from pyruvate: step 1/3.</text>
</comment>
<keyword evidence="6" id="KW-0100">Branched-chain amino acid biosynthesis</keyword>
<gene>
    <name evidence="12" type="primary">cimA</name>
    <name evidence="12" type="ORF">SIID45300_02531</name>
</gene>
<dbReference type="Pfam" id="PF00682">
    <property type="entry name" value="HMGL-like"/>
    <property type="match status" value="1"/>
</dbReference>
<dbReference type="Gene3D" id="1.10.238.260">
    <property type="match status" value="1"/>
</dbReference>
<dbReference type="SUPFAM" id="SSF110921">
    <property type="entry name" value="2-isopropylmalate synthase LeuA, allosteric (dimerisation) domain"/>
    <property type="match status" value="1"/>
</dbReference>
<dbReference type="PROSITE" id="PS50991">
    <property type="entry name" value="PYR_CT"/>
    <property type="match status" value="1"/>
</dbReference>
<dbReference type="PANTHER" id="PTHR43538">
    <property type="entry name" value="ALPHA-IPM SYNTHASE/HOMOCITRATE SYNTHASE"/>
    <property type="match status" value="1"/>
</dbReference>
<dbReference type="InterPro" id="IPR013709">
    <property type="entry name" value="2-isopropylmalate_synth_dimer"/>
</dbReference>
<evidence type="ECO:0000313" key="12">
    <source>
        <dbReference type="EMBL" id="GAB0058187.1"/>
    </source>
</evidence>
<dbReference type="InterPro" id="IPR013785">
    <property type="entry name" value="Aldolase_TIM"/>
</dbReference>
<dbReference type="PROSITE" id="PS00815">
    <property type="entry name" value="AIPM_HOMOCIT_SYNTH_1"/>
    <property type="match status" value="1"/>
</dbReference>
<dbReference type="PANTHER" id="PTHR43538:SF1">
    <property type="entry name" value="(R)-CITRAMALATE SYNTHASE"/>
    <property type="match status" value="1"/>
</dbReference>
<proteinExistence type="inferred from homology"/>
<dbReference type="InterPro" id="IPR005675">
    <property type="entry name" value="Citramal_synthase"/>
</dbReference>
<accession>A0ABQ0CBB1</accession>
<evidence type="ECO:0000256" key="9">
    <source>
        <dbReference type="RuleBase" id="RU003523"/>
    </source>
</evidence>
<keyword evidence="3" id="KW-0028">Amino-acid biosynthesis</keyword>
<evidence type="ECO:0000256" key="1">
    <source>
        <dbReference type="ARBA" id="ARBA00004743"/>
    </source>
</evidence>
<evidence type="ECO:0000256" key="5">
    <source>
        <dbReference type="ARBA" id="ARBA00022679"/>
    </source>
</evidence>
<dbReference type="CDD" id="cd07941">
    <property type="entry name" value="DRE_TIM_LeuA3"/>
    <property type="match status" value="1"/>
</dbReference>
<evidence type="ECO:0000256" key="8">
    <source>
        <dbReference type="NCBIfam" id="TIGR00977"/>
    </source>
</evidence>
<comment type="caution">
    <text evidence="12">The sequence shown here is derived from an EMBL/GenBank/DDBJ whole genome shotgun (WGS) entry which is preliminary data.</text>
</comment>
<dbReference type="NCBIfam" id="TIGR00977">
    <property type="entry name" value="citramal_synth"/>
    <property type="match status" value="1"/>
</dbReference>
<evidence type="ECO:0000256" key="6">
    <source>
        <dbReference type="ARBA" id="ARBA00023304"/>
    </source>
</evidence>
<feature type="domain" description="Pyruvate carboxyltransferase" evidence="11">
    <location>
        <begin position="33"/>
        <end position="295"/>
    </location>
</feature>
<organism evidence="12 13">
    <name type="scientific">Candidatus Magnetaquiglobus chichijimensis</name>
    <dbReference type="NCBI Taxonomy" id="3141448"/>
    <lineage>
        <taxon>Bacteria</taxon>
        <taxon>Pseudomonadati</taxon>
        <taxon>Pseudomonadota</taxon>
        <taxon>Magnetococcia</taxon>
        <taxon>Magnetococcales</taxon>
        <taxon>Candidatus Magnetaquicoccaceae</taxon>
        <taxon>Candidatus Magnetaquiglobus</taxon>
    </lineage>
</organism>